<keyword evidence="3" id="KW-1185">Reference proteome</keyword>
<dbReference type="InterPro" id="IPR029056">
    <property type="entry name" value="Ribokinase-like"/>
</dbReference>
<evidence type="ECO:0000313" key="2">
    <source>
        <dbReference type="EMBL" id="SDP42150.1"/>
    </source>
</evidence>
<dbReference type="SUPFAM" id="SSF53613">
    <property type="entry name" value="Ribokinase-like"/>
    <property type="match status" value="1"/>
</dbReference>
<protein>
    <recommendedName>
        <fullName evidence="4">PfkB family carbohydrate kinase</fullName>
    </recommendedName>
</protein>
<dbReference type="Proteomes" id="UP000199497">
    <property type="component" value="Unassembled WGS sequence"/>
</dbReference>
<evidence type="ECO:0000256" key="1">
    <source>
        <dbReference type="SAM" id="MobiDB-lite"/>
    </source>
</evidence>
<dbReference type="PANTHER" id="PTHR46566:SF5">
    <property type="entry name" value="1-PHOSPHOFRUCTOKINASE"/>
    <property type="match status" value="1"/>
</dbReference>
<dbReference type="AlphaFoldDB" id="A0A1H0SKB6"/>
<dbReference type="GO" id="GO:0008443">
    <property type="term" value="F:phosphofructokinase activity"/>
    <property type="evidence" value="ECO:0007669"/>
    <property type="project" value="TreeGrafter"/>
</dbReference>
<accession>A0A1H0SKB6</accession>
<dbReference type="GO" id="GO:0005829">
    <property type="term" value="C:cytosol"/>
    <property type="evidence" value="ECO:0007669"/>
    <property type="project" value="TreeGrafter"/>
</dbReference>
<dbReference type="Gene3D" id="3.40.1190.20">
    <property type="match status" value="1"/>
</dbReference>
<reference evidence="3" key="1">
    <citation type="submission" date="2016-10" db="EMBL/GenBank/DDBJ databases">
        <authorList>
            <person name="Varghese N."/>
            <person name="Submissions S."/>
        </authorList>
    </citation>
    <scope>NUCLEOTIDE SEQUENCE [LARGE SCALE GENOMIC DNA]</scope>
    <source>
        <strain evidence="3">DSM 46732</strain>
    </source>
</reference>
<feature type="compositionally biased region" description="Low complexity" evidence="1">
    <location>
        <begin position="65"/>
        <end position="74"/>
    </location>
</feature>
<dbReference type="PANTHER" id="PTHR46566">
    <property type="entry name" value="1-PHOSPHOFRUCTOKINASE-RELATED"/>
    <property type="match status" value="1"/>
</dbReference>
<organism evidence="2 3">
    <name type="scientific">Actinopolyspora xinjiangensis</name>
    <dbReference type="NCBI Taxonomy" id="405564"/>
    <lineage>
        <taxon>Bacteria</taxon>
        <taxon>Bacillati</taxon>
        <taxon>Actinomycetota</taxon>
        <taxon>Actinomycetes</taxon>
        <taxon>Actinopolysporales</taxon>
        <taxon>Actinopolysporaceae</taxon>
        <taxon>Actinopolyspora</taxon>
    </lineage>
</organism>
<proteinExistence type="predicted"/>
<dbReference type="EMBL" id="FNJR01000004">
    <property type="protein sequence ID" value="SDP42150.1"/>
    <property type="molecule type" value="Genomic_DNA"/>
</dbReference>
<feature type="compositionally biased region" description="Basic residues" evidence="1">
    <location>
        <begin position="99"/>
        <end position="109"/>
    </location>
</feature>
<gene>
    <name evidence="2" type="ORF">SAMN04487905_10433</name>
</gene>
<feature type="region of interest" description="Disordered" evidence="1">
    <location>
        <begin position="64"/>
        <end position="109"/>
    </location>
</feature>
<evidence type="ECO:0008006" key="4">
    <source>
        <dbReference type="Google" id="ProtNLM"/>
    </source>
</evidence>
<evidence type="ECO:0000313" key="3">
    <source>
        <dbReference type="Proteomes" id="UP000199497"/>
    </source>
</evidence>
<sequence>MIVTITPNPSLDRSVLLDRLDRGEVHRAGGVRVEPGGKGVNVARALTATDHSAVWPCCRPEGRRAAASPSWSAPELVASPRHADRTTKNSVQLVPSRGGGHRSRHGVRRSWTRRPWHEPFGRGVDEIGVAIRQRRGDARKVSAPKKDDYFSPVQFIHSPWSRTNSARS</sequence>
<name>A0A1H0SKB6_9ACTN</name>
<dbReference type="STRING" id="405564.SAMN04487905_10433"/>